<dbReference type="PRINTS" id="PR00598">
    <property type="entry name" value="HTHMARR"/>
</dbReference>
<dbReference type="SMART" id="SM00347">
    <property type="entry name" value="HTH_MARR"/>
    <property type="match status" value="1"/>
</dbReference>
<dbReference type="InterPro" id="IPR036390">
    <property type="entry name" value="WH_DNA-bd_sf"/>
</dbReference>
<dbReference type="PROSITE" id="PS50995">
    <property type="entry name" value="HTH_MARR_2"/>
    <property type="match status" value="1"/>
</dbReference>
<dbReference type="Gene3D" id="1.10.10.10">
    <property type="entry name" value="Winged helix-like DNA-binding domain superfamily/Winged helix DNA-binding domain"/>
    <property type="match status" value="1"/>
</dbReference>
<dbReference type="Proteomes" id="UP001595900">
    <property type="component" value="Unassembled WGS sequence"/>
</dbReference>
<keyword evidence="3" id="KW-1185">Reference proteome</keyword>
<name>A0ABV8Q7Q3_9MICO</name>
<organism evidence="2 3">
    <name type="scientific">Gryllotalpicola reticulitermitis</name>
    <dbReference type="NCBI Taxonomy" id="1184153"/>
    <lineage>
        <taxon>Bacteria</taxon>
        <taxon>Bacillati</taxon>
        <taxon>Actinomycetota</taxon>
        <taxon>Actinomycetes</taxon>
        <taxon>Micrococcales</taxon>
        <taxon>Microbacteriaceae</taxon>
        <taxon>Gryllotalpicola</taxon>
    </lineage>
</organism>
<protein>
    <submittedName>
        <fullName evidence="2">MarR family winged helix-turn-helix transcriptional regulator</fullName>
    </submittedName>
</protein>
<accession>A0ABV8Q7Q3</accession>
<proteinExistence type="predicted"/>
<evidence type="ECO:0000259" key="1">
    <source>
        <dbReference type="PROSITE" id="PS50995"/>
    </source>
</evidence>
<feature type="domain" description="HTH marR-type" evidence="1">
    <location>
        <begin position="17"/>
        <end position="149"/>
    </location>
</feature>
<dbReference type="Pfam" id="PF12802">
    <property type="entry name" value="MarR_2"/>
    <property type="match status" value="1"/>
</dbReference>
<reference evidence="3" key="1">
    <citation type="journal article" date="2019" name="Int. J. Syst. Evol. Microbiol.">
        <title>The Global Catalogue of Microorganisms (GCM) 10K type strain sequencing project: providing services to taxonomists for standard genome sequencing and annotation.</title>
        <authorList>
            <consortium name="The Broad Institute Genomics Platform"/>
            <consortium name="The Broad Institute Genome Sequencing Center for Infectious Disease"/>
            <person name="Wu L."/>
            <person name="Ma J."/>
        </authorList>
    </citation>
    <scope>NUCLEOTIDE SEQUENCE [LARGE SCALE GENOMIC DNA]</scope>
    <source>
        <strain evidence="3">CGMCC 1.10363</strain>
    </source>
</reference>
<dbReference type="PANTHER" id="PTHR33164">
    <property type="entry name" value="TRANSCRIPTIONAL REGULATOR, MARR FAMILY"/>
    <property type="match status" value="1"/>
</dbReference>
<sequence length="153" mass="16600">MSKEESGGQTPPVRRHDDVLGYLLKHAYLASEEQTDAALAELQVTSRELGALRVIASGEASSQQEVAAVLGVDRTSMVALLDRLEDTGIVARHPAPQDRRRNLIELTPAGRELFDRAEQVAVASEREFVAALGARRASELRQALRDVLSTASV</sequence>
<evidence type="ECO:0000313" key="2">
    <source>
        <dbReference type="EMBL" id="MFC4243628.1"/>
    </source>
</evidence>
<dbReference type="InterPro" id="IPR000835">
    <property type="entry name" value="HTH_MarR-typ"/>
</dbReference>
<gene>
    <name evidence="2" type="ORF">ACFOYW_09610</name>
</gene>
<evidence type="ECO:0000313" key="3">
    <source>
        <dbReference type="Proteomes" id="UP001595900"/>
    </source>
</evidence>
<dbReference type="InterPro" id="IPR039422">
    <property type="entry name" value="MarR/SlyA-like"/>
</dbReference>
<dbReference type="PANTHER" id="PTHR33164:SF43">
    <property type="entry name" value="HTH-TYPE TRANSCRIPTIONAL REPRESSOR YETL"/>
    <property type="match status" value="1"/>
</dbReference>
<comment type="caution">
    <text evidence="2">The sequence shown here is derived from an EMBL/GenBank/DDBJ whole genome shotgun (WGS) entry which is preliminary data.</text>
</comment>
<dbReference type="SUPFAM" id="SSF46785">
    <property type="entry name" value="Winged helix' DNA-binding domain"/>
    <property type="match status" value="1"/>
</dbReference>
<dbReference type="RefSeq" id="WP_390228711.1">
    <property type="nucleotide sequence ID" value="NZ_JBHSCN010000005.1"/>
</dbReference>
<dbReference type="InterPro" id="IPR036388">
    <property type="entry name" value="WH-like_DNA-bd_sf"/>
</dbReference>
<dbReference type="EMBL" id="JBHSCN010000005">
    <property type="protein sequence ID" value="MFC4243628.1"/>
    <property type="molecule type" value="Genomic_DNA"/>
</dbReference>